<protein>
    <submittedName>
        <fullName evidence="3">Transposase</fullName>
    </submittedName>
</protein>
<dbReference type="InterPro" id="IPR012337">
    <property type="entry name" value="RNaseH-like_sf"/>
</dbReference>
<feature type="domain" description="Transposase IS701-like DDE" evidence="2">
    <location>
        <begin position="61"/>
        <end position="239"/>
    </location>
</feature>
<reference evidence="3 4" key="1">
    <citation type="submission" date="2022-06" db="EMBL/GenBank/DDBJ databases">
        <title>A taxonomic note on the genus Prevotella: Description of four novel genera and emended description of the genera Hallella and Xylanibacter.</title>
        <authorList>
            <person name="Hitch T.C.A."/>
        </authorList>
    </citation>
    <scope>NUCLEOTIDE SEQUENCE [LARGE SCALE GENOMIC DNA]</scope>
    <source>
        <strain evidence="3 4">DSM 100619</strain>
    </source>
</reference>
<dbReference type="Pfam" id="PF13546">
    <property type="entry name" value="DDE_5"/>
    <property type="match status" value="1"/>
</dbReference>
<name>A0ABT1BTJ4_9BACT</name>
<organism evidence="3 4">
    <name type="scientific">Segatella cerevisiae</name>
    <dbReference type="NCBI Taxonomy" id="2053716"/>
    <lineage>
        <taxon>Bacteria</taxon>
        <taxon>Pseudomonadati</taxon>
        <taxon>Bacteroidota</taxon>
        <taxon>Bacteroidia</taxon>
        <taxon>Bacteroidales</taxon>
        <taxon>Prevotellaceae</taxon>
        <taxon>Segatella</taxon>
    </lineage>
</organism>
<comment type="caution">
    <text evidence="3">The sequence shown here is derived from an EMBL/GenBank/DDBJ whole genome shotgun (WGS) entry which is preliminary data.</text>
</comment>
<feature type="region of interest" description="Disordered" evidence="1">
    <location>
        <begin position="161"/>
        <end position="183"/>
    </location>
</feature>
<dbReference type="EMBL" id="JAMXLY010000001">
    <property type="protein sequence ID" value="MCO6024389.1"/>
    <property type="molecule type" value="Genomic_DNA"/>
</dbReference>
<evidence type="ECO:0000259" key="2">
    <source>
        <dbReference type="Pfam" id="PF13546"/>
    </source>
</evidence>
<evidence type="ECO:0000313" key="3">
    <source>
        <dbReference type="EMBL" id="MCO6024389.1"/>
    </source>
</evidence>
<evidence type="ECO:0000256" key="1">
    <source>
        <dbReference type="SAM" id="MobiDB-lite"/>
    </source>
</evidence>
<gene>
    <name evidence="3" type="ORF">NG821_00765</name>
</gene>
<keyword evidence="4" id="KW-1185">Reference proteome</keyword>
<dbReference type="SUPFAM" id="SSF53098">
    <property type="entry name" value="Ribonuclease H-like"/>
    <property type="match status" value="1"/>
</dbReference>
<sequence>MSVREHINIRPGQIGAGKKENCRFTSLQVLSLLMLFPFFAVKNAFRYSCSSLGRMFLCEKDMFYRFINDDNVKWRSLLYSMNLQLLRKISRNTVSPHDKPVCLIIDDTDLPKTGRKSELIGRIYSHGRHGSILGYKCLTLLLSDGMGRLMLDFSLHGENGKNPDRKQGLTKKERDARFSENHDGREVTRRIMEYSMKKTDKAIEMVKYAIRRGIRFDYLLMDSWFTNAGFVRLITSRHIKCNLLGMVKLGKTRYQTEYGLLTAKEIIRKFHGRKLCKYNATLKCTYLTIDVKFARTTVRLFFCKRGRNGQWNGLLTTDLSLSFLRAYRIYSMRWATEVAYHDEKSLFGFGKCQSVHFSAQIAGITLAMMQYNILCTVKRFESYETLGELFNETTGNTLELSVTDKIWELILDAVLEVAEIVSADAGELLSALIEENPKFHKLLNIYKVAS</sequence>
<proteinExistence type="predicted"/>
<dbReference type="Proteomes" id="UP001204015">
    <property type="component" value="Unassembled WGS sequence"/>
</dbReference>
<dbReference type="RefSeq" id="WP_252759741.1">
    <property type="nucleotide sequence ID" value="NZ_JAMXLY010000001.1"/>
</dbReference>
<accession>A0ABT1BTJ4</accession>
<dbReference type="InterPro" id="IPR038721">
    <property type="entry name" value="IS701-like_DDE_dom"/>
</dbReference>
<evidence type="ECO:0000313" key="4">
    <source>
        <dbReference type="Proteomes" id="UP001204015"/>
    </source>
</evidence>